<dbReference type="FunCoup" id="A0A316VUN9">
    <property type="interactions" value="122"/>
</dbReference>
<evidence type="ECO:0000256" key="7">
    <source>
        <dbReference type="SAM" id="MobiDB-lite"/>
    </source>
</evidence>
<dbReference type="EMBL" id="KZ819427">
    <property type="protein sequence ID" value="PWN40163.1"/>
    <property type="molecule type" value="Genomic_DNA"/>
</dbReference>
<protein>
    <recommendedName>
        <fullName evidence="8">BAH domain-containing protein</fullName>
    </recommendedName>
</protein>
<dbReference type="InParanoid" id="A0A316VUN9"/>
<dbReference type="OrthoDB" id="1742084at2759"/>
<dbReference type="GO" id="GO:0003682">
    <property type="term" value="F:chromatin binding"/>
    <property type="evidence" value="ECO:0007669"/>
    <property type="project" value="InterPro"/>
</dbReference>
<dbReference type="PROSITE" id="PS51038">
    <property type="entry name" value="BAH"/>
    <property type="match status" value="1"/>
</dbReference>
<dbReference type="PANTHER" id="PTHR16062:SF21">
    <property type="entry name" value="CHROMATIN STRUCTURE-REMODELING COMPLEX SUBUNIT RSC1-RELATED"/>
    <property type="match status" value="1"/>
</dbReference>
<dbReference type="Proteomes" id="UP000245783">
    <property type="component" value="Unassembled WGS sequence"/>
</dbReference>
<evidence type="ECO:0000256" key="5">
    <source>
        <dbReference type="ARBA" id="ARBA00023163"/>
    </source>
</evidence>
<feature type="region of interest" description="Disordered" evidence="7">
    <location>
        <begin position="237"/>
        <end position="284"/>
    </location>
</feature>
<keyword evidence="5" id="KW-0804">Transcription</keyword>
<keyword evidence="2" id="KW-0677">Repeat</keyword>
<organism evidence="9 10">
    <name type="scientific">Ceraceosorus guamensis</name>
    <dbReference type="NCBI Taxonomy" id="1522189"/>
    <lineage>
        <taxon>Eukaryota</taxon>
        <taxon>Fungi</taxon>
        <taxon>Dikarya</taxon>
        <taxon>Basidiomycota</taxon>
        <taxon>Ustilaginomycotina</taxon>
        <taxon>Exobasidiomycetes</taxon>
        <taxon>Ceraceosorales</taxon>
        <taxon>Ceraceosoraceae</taxon>
        <taxon>Ceraceosorus</taxon>
    </lineage>
</organism>
<keyword evidence="10" id="KW-1185">Reference proteome</keyword>
<evidence type="ECO:0000313" key="9">
    <source>
        <dbReference type="EMBL" id="PWN40163.1"/>
    </source>
</evidence>
<evidence type="ECO:0000256" key="1">
    <source>
        <dbReference type="ARBA" id="ARBA00004123"/>
    </source>
</evidence>
<proteinExistence type="predicted"/>
<evidence type="ECO:0000256" key="2">
    <source>
        <dbReference type="ARBA" id="ARBA00022737"/>
    </source>
</evidence>
<gene>
    <name evidence="9" type="ORF">IE81DRAFT_236664</name>
</gene>
<name>A0A316VUN9_9BASI</name>
<keyword evidence="4" id="KW-0805">Transcription regulation</keyword>
<sequence>MQLFENARRFLPHATPACGAALQLQRLFQTLTSGDPTRQSTRERRYASGKQLQHLGALQSLPPDETLHATLAYKDRRVQVGDWVHAASEKDPSRPLVACIFRLSTSPTLGPRMWLNYYARPEETSHDSNKTFHPQEILKTNVFGVHDVADLLEHTFVLFDRKWLRMRPTPDPSGQFWRTHEPVWMCADRWRPDLGTFIKIKNWAQVLPEGIKESDRLDSLEEPLEMPPRVSSPFLRGVVGPGRLTTEPAPQRVNYRSVNAPVVGAEDASPDPTTPRAPPKGLSQGVPQALIHAAPHNLTPRTQQQHPHNRPPPVADSTPQHPPPSRQYGPLPPAVGPPVIVGQRGPAESPFEPAIQSTLLESAFRRIRNSSPAALKPRIDEALGILKLRFGAHVSQAAFERLGSIEGPALDVVELAVALGCHGTHNLNLLRSLQSLLMHARAHQLDELLPDPTATRPRDKRKRTKDECADVWSAVAGSEAYNAMLPEETQRLFERDERGKVLWYPAPPLDGPTQHLARSKGQTDPTLATYSLAYLAWRAGKRAKG</sequence>
<feature type="domain" description="BAH" evidence="8">
    <location>
        <begin position="76"/>
        <end position="201"/>
    </location>
</feature>
<dbReference type="Pfam" id="PF01426">
    <property type="entry name" value="BAH"/>
    <property type="match status" value="1"/>
</dbReference>
<dbReference type="STRING" id="1522189.A0A316VUN9"/>
<dbReference type="AlphaFoldDB" id="A0A316VUN9"/>
<comment type="subcellular location">
    <subcellularLocation>
        <location evidence="1">Nucleus</location>
    </subcellularLocation>
</comment>
<dbReference type="GO" id="GO:0006368">
    <property type="term" value="P:transcription elongation by RNA polymerase II"/>
    <property type="evidence" value="ECO:0007669"/>
    <property type="project" value="TreeGrafter"/>
</dbReference>
<dbReference type="InterPro" id="IPR001025">
    <property type="entry name" value="BAH_dom"/>
</dbReference>
<evidence type="ECO:0000259" key="8">
    <source>
        <dbReference type="PROSITE" id="PS51038"/>
    </source>
</evidence>
<dbReference type="GO" id="GO:0016586">
    <property type="term" value="C:RSC-type complex"/>
    <property type="evidence" value="ECO:0007669"/>
    <property type="project" value="InterPro"/>
</dbReference>
<dbReference type="InterPro" id="IPR043151">
    <property type="entry name" value="BAH_sf"/>
</dbReference>
<evidence type="ECO:0000256" key="4">
    <source>
        <dbReference type="ARBA" id="ARBA00023015"/>
    </source>
</evidence>
<keyword evidence="3" id="KW-0156">Chromatin regulator</keyword>
<evidence type="ECO:0000313" key="10">
    <source>
        <dbReference type="Proteomes" id="UP000245783"/>
    </source>
</evidence>
<dbReference type="Gene3D" id="2.30.30.490">
    <property type="match status" value="1"/>
</dbReference>
<accession>A0A316VUN9</accession>
<feature type="region of interest" description="Disordered" evidence="7">
    <location>
        <begin position="299"/>
        <end position="335"/>
    </location>
</feature>
<evidence type="ECO:0000256" key="6">
    <source>
        <dbReference type="ARBA" id="ARBA00023242"/>
    </source>
</evidence>
<dbReference type="GeneID" id="37033054"/>
<dbReference type="RefSeq" id="XP_025367323.1">
    <property type="nucleotide sequence ID" value="XM_025511184.1"/>
</dbReference>
<reference evidence="9 10" key="1">
    <citation type="journal article" date="2018" name="Mol. Biol. Evol.">
        <title>Broad Genomic Sampling Reveals a Smut Pathogenic Ancestry of the Fungal Clade Ustilaginomycotina.</title>
        <authorList>
            <person name="Kijpornyongpan T."/>
            <person name="Mondo S.J."/>
            <person name="Barry K."/>
            <person name="Sandor L."/>
            <person name="Lee J."/>
            <person name="Lipzen A."/>
            <person name="Pangilinan J."/>
            <person name="LaButti K."/>
            <person name="Hainaut M."/>
            <person name="Henrissat B."/>
            <person name="Grigoriev I.V."/>
            <person name="Spatafora J.W."/>
            <person name="Aime M.C."/>
        </authorList>
    </citation>
    <scope>NUCLEOTIDE SEQUENCE [LARGE SCALE GENOMIC DNA]</scope>
    <source>
        <strain evidence="9 10">MCA 4658</strain>
    </source>
</reference>
<dbReference type="GO" id="GO:0006338">
    <property type="term" value="P:chromatin remodeling"/>
    <property type="evidence" value="ECO:0007669"/>
    <property type="project" value="InterPro"/>
</dbReference>
<dbReference type="InterPro" id="IPR037382">
    <property type="entry name" value="Rsc/polybromo"/>
</dbReference>
<dbReference type="PANTHER" id="PTHR16062">
    <property type="entry name" value="SWI/SNF-RELATED"/>
    <property type="match status" value="1"/>
</dbReference>
<keyword evidence="6" id="KW-0539">Nucleus</keyword>
<feature type="compositionally biased region" description="Pro residues" evidence="7">
    <location>
        <begin position="310"/>
        <end position="335"/>
    </location>
</feature>
<evidence type="ECO:0000256" key="3">
    <source>
        <dbReference type="ARBA" id="ARBA00022853"/>
    </source>
</evidence>